<reference evidence="2" key="1">
    <citation type="submission" date="2021-01" db="EMBL/GenBank/DDBJ databases">
        <title>Adiantum capillus-veneris genome.</title>
        <authorList>
            <person name="Fang Y."/>
            <person name="Liao Q."/>
        </authorList>
    </citation>
    <scope>NUCLEOTIDE SEQUENCE</scope>
    <source>
        <strain evidence="2">H3</strain>
        <tissue evidence="2">Leaf</tissue>
    </source>
</reference>
<comment type="caution">
    <text evidence="2">The sequence shown here is derived from an EMBL/GenBank/DDBJ whole genome shotgun (WGS) entry which is preliminary data.</text>
</comment>
<protein>
    <submittedName>
        <fullName evidence="2">Uncharacterized protein</fullName>
    </submittedName>
</protein>
<dbReference type="Proteomes" id="UP000886520">
    <property type="component" value="Chromosome 9"/>
</dbReference>
<keyword evidence="1" id="KW-1133">Transmembrane helix</keyword>
<evidence type="ECO:0000313" key="3">
    <source>
        <dbReference type="Proteomes" id="UP000886520"/>
    </source>
</evidence>
<keyword evidence="3" id="KW-1185">Reference proteome</keyword>
<evidence type="ECO:0000256" key="1">
    <source>
        <dbReference type="SAM" id="Phobius"/>
    </source>
</evidence>
<dbReference type="EMBL" id="JABFUD020000009">
    <property type="protein sequence ID" value="KAI5075880.1"/>
    <property type="molecule type" value="Genomic_DNA"/>
</dbReference>
<sequence>MYTLDSGRPPGLVQQHGIIRQKKPILPLSSDGTLQYPCCLREETLTAPPNAGPEADEAALVVFFLAAPAKPPCLSISAADEDAANLPCHTPHLLAQVRSAPEVGHETHEVPSPAAPEHTEAFPLCAEEATLIATFLAALHDPEDSDIAADPCVDETSVRPLAAAHACASEANQETIANENVVLDEEDHDNAALFLGEVNVSDADMDFLTADLSMAEETDEAAAVHKVFSGEVLPPMHRLPVGTLEAYSEHFTESKLGLPHLNFAAFMMAQDASDFEYFYIDDGQLVGFRLHEILGLILPRIDTVCFIVANELQQPPEEQTQPANCIHMDFKITTCTRALQLGPAHDDEKNLQIYTDLQQPAALIENQGLFDMFEAPTHVNLEATTHALTDQRSSASENEPTPTDADVAFCADGIEDSATASKPLLLLIAHVLLNDGLHGSRLRVSVDNQDTDAMNPSPTLMDIIKRVPHPYNLDVSDAYHAVPKCAFCCSCPHQQISTSCRSGRLLSRKPPDPPNDGDSLFFSIPSVLSLTFNFLMELALVDCFLLLMRMMQIRRSCQGRKGGSLAEMIQPQHSLVKPCAFEILETNFKIKPCQQLLFIPQLLFNPG</sequence>
<proteinExistence type="predicted"/>
<organism evidence="2 3">
    <name type="scientific">Adiantum capillus-veneris</name>
    <name type="common">Maidenhair fern</name>
    <dbReference type="NCBI Taxonomy" id="13818"/>
    <lineage>
        <taxon>Eukaryota</taxon>
        <taxon>Viridiplantae</taxon>
        <taxon>Streptophyta</taxon>
        <taxon>Embryophyta</taxon>
        <taxon>Tracheophyta</taxon>
        <taxon>Polypodiopsida</taxon>
        <taxon>Polypodiidae</taxon>
        <taxon>Polypodiales</taxon>
        <taxon>Pteridineae</taxon>
        <taxon>Pteridaceae</taxon>
        <taxon>Vittarioideae</taxon>
        <taxon>Adiantum</taxon>
    </lineage>
</organism>
<name>A0A9D4ZK67_ADICA</name>
<keyword evidence="1" id="KW-0812">Transmembrane</keyword>
<accession>A0A9D4ZK67</accession>
<evidence type="ECO:0000313" key="2">
    <source>
        <dbReference type="EMBL" id="KAI5075880.1"/>
    </source>
</evidence>
<feature type="transmembrane region" description="Helical" evidence="1">
    <location>
        <begin position="520"/>
        <end position="547"/>
    </location>
</feature>
<keyword evidence="1" id="KW-0472">Membrane</keyword>
<dbReference type="AlphaFoldDB" id="A0A9D4ZK67"/>
<gene>
    <name evidence="2" type="ORF">GOP47_0009956</name>
</gene>